<dbReference type="SUPFAM" id="SSF56672">
    <property type="entry name" value="DNA/RNA polymerases"/>
    <property type="match status" value="1"/>
</dbReference>
<dbReference type="EMBL" id="VWOJ01000001">
    <property type="protein sequence ID" value="KAA5805343.1"/>
    <property type="molecule type" value="Genomic_DNA"/>
</dbReference>
<gene>
    <name evidence="1" type="ORF">F1654_05020</name>
</gene>
<proteinExistence type="predicted"/>
<protein>
    <submittedName>
        <fullName evidence="1">Uncharacterized protein</fullName>
    </submittedName>
</protein>
<dbReference type="Proteomes" id="UP000325122">
    <property type="component" value="Unassembled WGS sequence"/>
</dbReference>
<dbReference type="InterPro" id="IPR043502">
    <property type="entry name" value="DNA/RNA_pol_sf"/>
</dbReference>
<organism evidence="1 2">
    <name type="scientific">Alkalicaulis satelles</name>
    <dbReference type="NCBI Taxonomy" id="2609175"/>
    <lineage>
        <taxon>Bacteria</taxon>
        <taxon>Pseudomonadati</taxon>
        <taxon>Pseudomonadota</taxon>
        <taxon>Alphaproteobacteria</taxon>
        <taxon>Maricaulales</taxon>
        <taxon>Maricaulaceae</taxon>
        <taxon>Alkalicaulis</taxon>
    </lineage>
</organism>
<name>A0A5M6ZKJ5_9PROT</name>
<accession>A0A5M6ZKJ5</accession>
<evidence type="ECO:0000313" key="2">
    <source>
        <dbReference type="Proteomes" id="UP000325122"/>
    </source>
</evidence>
<keyword evidence="2" id="KW-1185">Reference proteome</keyword>
<dbReference type="RefSeq" id="WP_150022375.1">
    <property type="nucleotide sequence ID" value="NZ_VWOJ01000001.1"/>
</dbReference>
<sequence length="908" mass="101465">MRPSPDTIAVRAFTEKPKTGEKARRGRKKSGLDEPSAYTLVFDTETTIDAAQALRVGAYQVRKGEVLAEEGLFYLAETLSRGELDTLKAYCVRHGLRLRTVRDFNENVLLEIGYHGQGLIAGFNLPFDLSRIAIRHAPARFAMRGGFSFMMAAGKHQPEVRVKHLSPRASLIDFNRPAGQDTPRGARKRGQKTPAFRGYFVDLKTLAAALTSRSFKLETLCAFLKTPTRKHASEEHGETLSDTYLDYARVDVQVSWECLCALRARYREHGLRKPIHRILSEASIGKAYLTLMGISPLMECQTVPRRVFAMAMETYYGGRAEIRMRRVPVEVIYTDFKSMYPTVNALMGLWEFIIGDGLNWHDATAQTRAFLGSVTREAFQSKETWRHLRTLVRVKPDGDLLPVRAVYDAAKKTRVNAIGLNFLTYDGGLWYTLADVVAAKILSGKTPDILEAVSFVPGEPQLGLKSVNLFGKPEFAIDPLHDDAFVRLIDLRDEAKAQGDDVEKAIKIIANSTSYGIFIEILRDEAPKPETLKLFHPDGREDTIKTKALEEPGTFFNPVIGTLITGAARLMLALAERTVIAEGLQWAFCDTDSLAIARPEGMGRDEFRTRVGRVVDWFDPLNPYAKPGSILQIEAENYASDGSGALEPLYAFAISAKRYALFNFDSESRPVIRKASAHGLGHLVAPYGDDEPAPDIPDPVLPLGKIGVSRWQYDFWYKIIEAGLGDAPKTVTLDYHPALQKPAATRYAATSPALLKWMERWNAPRRWHDKVRAHGFMLKFTPRSHNQMAFDEDDIVMSARKGRPSWPPVPKPSAPFDCDPAKAAEHAFDRETGEPVPVHMLETYVEALALFHLSPEAKFENGDYDETGETRRRHIIAKRVKRIGKEANAVAGDGVDYPVRKGDEAEFG</sequence>
<dbReference type="AlphaFoldDB" id="A0A5M6ZKJ5"/>
<evidence type="ECO:0000313" key="1">
    <source>
        <dbReference type="EMBL" id="KAA5805343.1"/>
    </source>
</evidence>
<comment type="caution">
    <text evidence="1">The sequence shown here is derived from an EMBL/GenBank/DDBJ whole genome shotgun (WGS) entry which is preliminary data.</text>
</comment>
<reference evidence="1 2" key="1">
    <citation type="submission" date="2019-09" db="EMBL/GenBank/DDBJ databases">
        <authorList>
            <person name="Kevbrin V."/>
            <person name="Grouzdev D.S."/>
        </authorList>
    </citation>
    <scope>NUCLEOTIDE SEQUENCE [LARGE SCALE GENOMIC DNA]</scope>
    <source>
        <strain evidence="1 2">G-192</strain>
    </source>
</reference>